<dbReference type="PANTHER" id="PTHR33119">
    <property type="entry name" value="IFI3P"/>
    <property type="match status" value="1"/>
</dbReference>
<accession>A0A226E9X1</accession>
<organism evidence="2 3">
    <name type="scientific">Folsomia candida</name>
    <name type="common">Springtail</name>
    <dbReference type="NCBI Taxonomy" id="158441"/>
    <lineage>
        <taxon>Eukaryota</taxon>
        <taxon>Metazoa</taxon>
        <taxon>Ecdysozoa</taxon>
        <taxon>Arthropoda</taxon>
        <taxon>Hexapoda</taxon>
        <taxon>Collembola</taxon>
        <taxon>Entomobryomorpha</taxon>
        <taxon>Isotomoidea</taxon>
        <taxon>Isotomidae</taxon>
        <taxon>Proisotominae</taxon>
        <taxon>Folsomia</taxon>
    </lineage>
</organism>
<dbReference type="AlphaFoldDB" id="A0A226E9X1"/>
<dbReference type="STRING" id="158441.A0A226E9X1"/>
<gene>
    <name evidence="2" type="ORF">Fcan01_10436</name>
</gene>
<evidence type="ECO:0000313" key="2">
    <source>
        <dbReference type="EMBL" id="OXA54239.1"/>
    </source>
</evidence>
<dbReference type="OrthoDB" id="415532at2759"/>
<dbReference type="InterPro" id="IPR049192">
    <property type="entry name" value="DUF4246_C"/>
</dbReference>
<proteinExistence type="predicted"/>
<evidence type="ECO:0000313" key="3">
    <source>
        <dbReference type="Proteomes" id="UP000198287"/>
    </source>
</evidence>
<name>A0A226E9X1_FOLCA</name>
<dbReference type="EMBL" id="LNIX01000005">
    <property type="protein sequence ID" value="OXA54239.1"/>
    <property type="molecule type" value="Genomic_DNA"/>
</dbReference>
<dbReference type="Pfam" id="PF14033">
    <property type="entry name" value="DUF4246"/>
    <property type="match status" value="1"/>
</dbReference>
<dbReference type="InterPro" id="IPR025340">
    <property type="entry name" value="DUF4246"/>
</dbReference>
<feature type="domain" description="DUF4246" evidence="1">
    <location>
        <begin position="115"/>
        <end position="294"/>
    </location>
</feature>
<dbReference type="PANTHER" id="PTHR33119:SF1">
    <property type="entry name" value="FE2OG DIOXYGENASE DOMAIN-CONTAINING PROTEIN"/>
    <property type="match status" value="1"/>
</dbReference>
<sequence length="329" mass="38297">MSSSSLPLERFYTHPHNTICRYFSRSLNVSRMRLSWMIRSRPGWEADMNDWSTVSEWFQDAKDKLLGDNVASTWGLTKVILPQIKKDWAVVISRLPHYLTLMDGKMYPGPLDGSWVADDLVDVALTQRLVEQGAEVEEIAIKENNWHPGSENRIINVISPYMYCYLAERAGHVLKEPFIPKPQKDIYDYNHLLHFHSDKADNYAASINVRIEIAAQIPADMTWPVREWDPYYQMLPADVSIDSDGTSHFTSYVNGLNPAEHGELYATLEQVLTKMIPLFEKTLTEIRVQRREVEPRTRRVRLRSRQVFLLLSPWAEGRSKSWLGWRQQF</sequence>
<keyword evidence="3" id="KW-1185">Reference proteome</keyword>
<reference evidence="2 3" key="1">
    <citation type="submission" date="2015-12" db="EMBL/GenBank/DDBJ databases">
        <title>The genome of Folsomia candida.</title>
        <authorList>
            <person name="Faddeeva A."/>
            <person name="Derks M.F."/>
            <person name="Anvar Y."/>
            <person name="Smit S."/>
            <person name="Van Straalen N."/>
            <person name="Roelofs D."/>
        </authorList>
    </citation>
    <scope>NUCLEOTIDE SEQUENCE [LARGE SCALE GENOMIC DNA]</scope>
    <source>
        <strain evidence="2 3">VU population</strain>
        <tissue evidence="2">Whole body</tissue>
    </source>
</reference>
<evidence type="ECO:0000259" key="1">
    <source>
        <dbReference type="Pfam" id="PF14033"/>
    </source>
</evidence>
<protein>
    <recommendedName>
        <fullName evidence="1">DUF4246 domain-containing protein</fullName>
    </recommendedName>
</protein>
<comment type="caution">
    <text evidence="2">The sequence shown here is derived from an EMBL/GenBank/DDBJ whole genome shotgun (WGS) entry which is preliminary data.</text>
</comment>
<dbReference type="Proteomes" id="UP000198287">
    <property type="component" value="Unassembled WGS sequence"/>
</dbReference>